<reference evidence="2 3" key="1">
    <citation type="journal article" date="2015" name="Nature">
        <title>rRNA introns, odd ribosomes, and small enigmatic genomes across a large radiation of phyla.</title>
        <authorList>
            <person name="Brown C.T."/>
            <person name="Hug L.A."/>
            <person name="Thomas B.C."/>
            <person name="Sharon I."/>
            <person name="Castelle C.J."/>
            <person name="Singh A."/>
            <person name="Wilkins M.J."/>
            <person name="Williams K.H."/>
            <person name="Banfield J.F."/>
        </authorList>
    </citation>
    <scope>NUCLEOTIDE SEQUENCE [LARGE SCALE GENOMIC DNA]</scope>
</reference>
<proteinExistence type="predicted"/>
<evidence type="ECO:0000313" key="2">
    <source>
        <dbReference type="EMBL" id="KKU26071.1"/>
    </source>
</evidence>
<feature type="region of interest" description="Disordered" evidence="1">
    <location>
        <begin position="25"/>
        <end position="53"/>
    </location>
</feature>
<sequence>MKCGKMNKVAEERGFWYTRCDKFQASNPNDQSNRWLHSPPTSQEGAVESKCKE</sequence>
<comment type="caution">
    <text evidence="2">The sequence shown here is derived from an EMBL/GenBank/DDBJ whole genome shotgun (WGS) entry which is preliminary data.</text>
</comment>
<organism evidence="2 3">
    <name type="scientific">Candidatus Magasanikbacteria bacterium GW2011_GWA2_46_17</name>
    <dbReference type="NCBI Taxonomy" id="1619042"/>
    <lineage>
        <taxon>Bacteria</taxon>
        <taxon>Candidatus Magasanikiibacteriota</taxon>
    </lineage>
</organism>
<accession>A0A0G1P002</accession>
<dbReference type="AlphaFoldDB" id="A0A0G1P002"/>
<dbReference type="EMBL" id="LCMA01000013">
    <property type="protein sequence ID" value="KKU26071.1"/>
    <property type="molecule type" value="Genomic_DNA"/>
</dbReference>
<evidence type="ECO:0000256" key="1">
    <source>
        <dbReference type="SAM" id="MobiDB-lite"/>
    </source>
</evidence>
<dbReference type="Proteomes" id="UP000034175">
    <property type="component" value="Unassembled WGS sequence"/>
</dbReference>
<feature type="compositionally biased region" description="Polar residues" evidence="1">
    <location>
        <begin position="25"/>
        <end position="44"/>
    </location>
</feature>
<gene>
    <name evidence="2" type="ORF">UX39_C0013G0018</name>
</gene>
<name>A0A0G1P002_9BACT</name>
<protein>
    <submittedName>
        <fullName evidence="2">Uncharacterized protein</fullName>
    </submittedName>
</protein>
<evidence type="ECO:0000313" key="3">
    <source>
        <dbReference type="Proteomes" id="UP000034175"/>
    </source>
</evidence>